<feature type="compositionally biased region" description="Basic and acidic residues" evidence="1">
    <location>
        <begin position="32"/>
        <end position="44"/>
    </location>
</feature>
<feature type="compositionally biased region" description="Polar residues" evidence="1">
    <location>
        <begin position="232"/>
        <end position="242"/>
    </location>
</feature>
<feature type="compositionally biased region" description="Basic and acidic residues" evidence="1">
    <location>
        <begin position="427"/>
        <end position="448"/>
    </location>
</feature>
<feature type="compositionally biased region" description="Basic and acidic residues" evidence="1">
    <location>
        <begin position="311"/>
        <end position="323"/>
    </location>
</feature>
<protein>
    <recommendedName>
        <fullName evidence="2">Small acidic protein-like domain-containing protein</fullName>
    </recommendedName>
</protein>
<feature type="compositionally biased region" description="Basic residues" evidence="1">
    <location>
        <begin position="449"/>
        <end position="458"/>
    </location>
</feature>
<dbReference type="Proteomes" id="UP001642483">
    <property type="component" value="Unassembled WGS sequence"/>
</dbReference>
<proteinExistence type="predicted"/>
<dbReference type="EMBL" id="CAWYQH010000174">
    <property type="protein sequence ID" value="CAK8698645.1"/>
    <property type="molecule type" value="Genomic_DNA"/>
</dbReference>
<feature type="compositionally biased region" description="Basic residues" evidence="1">
    <location>
        <begin position="292"/>
        <end position="301"/>
    </location>
</feature>
<feature type="compositionally biased region" description="Basic and acidic residues" evidence="1">
    <location>
        <begin position="330"/>
        <end position="343"/>
    </location>
</feature>
<keyword evidence="4" id="KW-1185">Reference proteome</keyword>
<name>A0ABP0H3S7_CLALP</name>
<sequence length="656" mass="73594">METLPVNTNKDGCKKSNKRKILFSTAEIIQESPEKKTNNDEAKKLKNKQKKAKVDPAISADKMTAEVEETNERNPENHTKIKKKKIKVKAIEDEQNLTCATTVCENPDDIKKQTSLKTKSKKSNHQDASKEGETQITDQTPMAVKSMQKQKSVCGKMSPEYDLNNAKVIEGVTNEIHGNISKKKAKKRKQSNSDVANIPELSQADDTSETKLKKKSKKKKSKKEESDVTSSDLINQGSSISETGELAKHKQPKKKRRQEPKGNTDATAVTGKKLQMTNDSCDKQSSVDKTIKKAKKLKKNGPKISQNESNLETHKLFSRKGDGMENVQMNKHEPLTKSNKTEELNSTDLEENKKSESHSACNQLDLGKAEKGAKKKKRKRKSHDEPKVVKNTKNGNLQESPEEVSKVYKDAKKKSKKQVGCYNKSPSKCDDKHSLSEAKAQDDDNERQKKSKKMKRKQISNDAENSKRKKSDDNVLTGLTEKKKKKKAKKNAPDPSEADTLTTLPTDNFDKSDGNMKGKAQDKLKNSNKKTNENQQKHSSEATSLGQWSTAQLADQSKQEKFLRLLGGRKAQKNPNANKLWSGAVPKTVSKMALNQSDSRKLATGLEEQYTKALEFKLQKRNEQNMTKGLGFQEDPSKGKKFYIDVSKSNSIKFND</sequence>
<feature type="compositionally biased region" description="Basic and acidic residues" evidence="1">
    <location>
        <begin position="280"/>
        <end position="291"/>
    </location>
</feature>
<evidence type="ECO:0000313" key="3">
    <source>
        <dbReference type="EMBL" id="CAK8698645.1"/>
    </source>
</evidence>
<evidence type="ECO:0000313" key="4">
    <source>
        <dbReference type="Proteomes" id="UP001642483"/>
    </source>
</evidence>
<evidence type="ECO:0000259" key="2">
    <source>
        <dbReference type="Pfam" id="PF15477"/>
    </source>
</evidence>
<feature type="compositionally biased region" description="Polar residues" evidence="1">
    <location>
        <begin position="541"/>
        <end position="553"/>
    </location>
</feature>
<reference evidence="3 4" key="1">
    <citation type="submission" date="2024-02" db="EMBL/GenBank/DDBJ databases">
        <authorList>
            <person name="Daric V."/>
            <person name="Darras S."/>
        </authorList>
    </citation>
    <scope>NUCLEOTIDE SEQUENCE [LARGE SCALE GENOMIC DNA]</scope>
</reference>
<feature type="compositionally biased region" description="Basic and acidic residues" evidence="1">
    <location>
        <begin position="508"/>
        <end position="540"/>
    </location>
</feature>
<feature type="compositionally biased region" description="Basic residues" evidence="1">
    <location>
        <begin position="249"/>
        <end position="258"/>
    </location>
</feature>
<feature type="region of interest" description="Disordered" evidence="1">
    <location>
        <begin position="173"/>
        <end position="553"/>
    </location>
</feature>
<feature type="region of interest" description="Disordered" evidence="1">
    <location>
        <begin position="32"/>
        <end position="82"/>
    </location>
</feature>
<feature type="domain" description="Small acidic protein-like" evidence="2">
    <location>
        <begin position="548"/>
        <end position="631"/>
    </location>
</feature>
<feature type="compositionally biased region" description="Basic residues" evidence="1">
    <location>
        <begin position="212"/>
        <end position="221"/>
    </location>
</feature>
<gene>
    <name evidence="3" type="ORF">CVLEPA_LOCUS32068</name>
</gene>
<feature type="compositionally biased region" description="Basic and acidic residues" evidence="1">
    <location>
        <begin position="124"/>
        <end position="133"/>
    </location>
</feature>
<feature type="region of interest" description="Disordered" evidence="1">
    <location>
        <begin position="108"/>
        <end position="158"/>
    </location>
</feature>
<feature type="compositionally biased region" description="Basic residues" evidence="1">
    <location>
        <begin position="180"/>
        <end position="190"/>
    </location>
</feature>
<accession>A0ABP0H3S7</accession>
<dbReference type="InterPro" id="IPR028124">
    <property type="entry name" value="SMAP_dom"/>
</dbReference>
<comment type="caution">
    <text evidence="3">The sequence shown here is derived from an EMBL/GenBank/DDBJ whole genome shotgun (WGS) entry which is preliminary data.</text>
</comment>
<feature type="compositionally biased region" description="Basic and acidic residues" evidence="1">
    <location>
        <begin position="70"/>
        <end position="79"/>
    </location>
</feature>
<feature type="compositionally biased region" description="Basic and acidic residues" evidence="1">
    <location>
        <begin position="464"/>
        <end position="473"/>
    </location>
</feature>
<evidence type="ECO:0000256" key="1">
    <source>
        <dbReference type="SAM" id="MobiDB-lite"/>
    </source>
</evidence>
<dbReference type="Pfam" id="PF15477">
    <property type="entry name" value="SMAP"/>
    <property type="match status" value="1"/>
</dbReference>
<organism evidence="3 4">
    <name type="scientific">Clavelina lepadiformis</name>
    <name type="common">Light-bulb sea squirt</name>
    <name type="synonym">Ascidia lepadiformis</name>
    <dbReference type="NCBI Taxonomy" id="159417"/>
    <lineage>
        <taxon>Eukaryota</taxon>
        <taxon>Metazoa</taxon>
        <taxon>Chordata</taxon>
        <taxon>Tunicata</taxon>
        <taxon>Ascidiacea</taxon>
        <taxon>Aplousobranchia</taxon>
        <taxon>Clavelinidae</taxon>
        <taxon>Clavelina</taxon>
    </lineage>
</organism>